<sequence length="128" mass="14709">MTSQSMRAAGPIRSVSAAKGNNILYDIRTYTFKPLRGADWLALYEIEGLPLQQEFLGELIGFFTTEIGDISQIVHIWAYQSLDDRLERRDPMAADSRWQEFGRKVKALDIFLSMESRITYPTEFSPLK</sequence>
<comment type="similarity">
    <text evidence="1">Belongs to the NipSnap family.</text>
</comment>
<dbReference type="PANTHER" id="PTHR21017:SF17">
    <property type="entry name" value="PROTEIN NIPSNAP"/>
    <property type="match status" value="1"/>
</dbReference>
<evidence type="ECO:0000313" key="4">
    <source>
        <dbReference type="Proteomes" id="UP001302652"/>
    </source>
</evidence>
<dbReference type="InterPro" id="IPR011008">
    <property type="entry name" value="Dimeric_a/b-barrel"/>
</dbReference>
<feature type="domain" description="NIPSNAP" evidence="2">
    <location>
        <begin position="25"/>
        <end position="126"/>
    </location>
</feature>
<dbReference type="Proteomes" id="UP001302652">
    <property type="component" value="Chromosome 3"/>
</dbReference>
<dbReference type="EMBL" id="CP136511">
    <property type="protein sequence ID" value="WOD14651.1"/>
    <property type="molecule type" value="Genomic_DNA"/>
</dbReference>
<dbReference type="Pfam" id="PF07978">
    <property type="entry name" value="NIPSNAP"/>
    <property type="match status" value="1"/>
</dbReference>
<dbReference type="InterPro" id="IPR012577">
    <property type="entry name" value="NIPSNAP"/>
</dbReference>
<evidence type="ECO:0000313" key="3">
    <source>
        <dbReference type="EMBL" id="WOD14651.1"/>
    </source>
</evidence>
<dbReference type="PANTHER" id="PTHR21017">
    <property type="entry name" value="NIPSNAP-RELATED"/>
    <property type="match status" value="1"/>
</dbReference>
<protein>
    <submittedName>
        <fullName evidence="3">NIPSNAP family protein</fullName>
    </submittedName>
</protein>
<evidence type="ECO:0000259" key="2">
    <source>
        <dbReference type="Pfam" id="PF07978"/>
    </source>
</evidence>
<evidence type="ECO:0000256" key="1">
    <source>
        <dbReference type="ARBA" id="ARBA00005291"/>
    </source>
</evidence>
<accession>A0ABZ0EBQ0</accession>
<dbReference type="RefSeq" id="WP_317016604.1">
    <property type="nucleotide sequence ID" value="NZ_CP136511.1"/>
</dbReference>
<keyword evidence="4" id="KW-1185">Reference proteome</keyword>
<organism evidence="3 4">
    <name type="scientific">Paraburkholderia kirstenboschensis</name>
    <dbReference type="NCBI Taxonomy" id="1245436"/>
    <lineage>
        <taxon>Bacteria</taxon>
        <taxon>Pseudomonadati</taxon>
        <taxon>Pseudomonadota</taxon>
        <taxon>Betaproteobacteria</taxon>
        <taxon>Burkholderiales</taxon>
        <taxon>Burkholderiaceae</taxon>
        <taxon>Paraburkholderia</taxon>
    </lineage>
</organism>
<dbReference type="Gene3D" id="3.30.70.100">
    <property type="match status" value="1"/>
</dbReference>
<dbReference type="SUPFAM" id="SSF54909">
    <property type="entry name" value="Dimeric alpha+beta barrel"/>
    <property type="match status" value="1"/>
</dbReference>
<proteinExistence type="inferred from homology"/>
<reference evidence="3 4" key="1">
    <citation type="submission" date="2023-10" db="EMBL/GenBank/DDBJ databases">
        <title>Surface-active antibiotics is a multifunctional adaptation for post-fire microbes.</title>
        <authorList>
            <person name="Liu M.D."/>
            <person name="Du Y."/>
            <person name="Koupaei S.K."/>
            <person name="Kim N.R."/>
            <person name="Zhang W."/>
            <person name="Traxler M.F."/>
        </authorList>
    </citation>
    <scope>NUCLEOTIDE SEQUENCE [LARGE SCALE GENOMIC DNA]</scope>
    <source>
        <strain evidence="3 4">F3</strain>
    </source>
</reference>
<gene>
    <name evidence="3" type="ORF">RW095_04365</name>
</gene>
<dbReference type="InterPro" id="IPR051557">
    <property type="entry name" value="NipSnap_domain"/>
</dbReference>
<name>A0ABZ0EBQ0_9BURK</name>